<keyword evidence="9" id="KW-1133">Transmembrane helix</keyword>
<dbReference type="InterPro" id="IPR002401">
    <property type="entry name" value="Cyt_P450_E_grp-I"/>
</dbReference>
<comment type="pathway">
    <text evidence="2">Antibiotic biosynthesis.</text>
</comment>
<gene>
    <name evidence="10" type="ORF">SMACR_00453</name>
</gene>
<dbReference type="InterPro" id="IPR050121">
    <property type="entry name" value="Cytochrome_P450_monoxygenase"/>
</dbReference>
<sequence length="496" mass="55675">MSIISDDVKAALLEVNRTQDPAGLLILCVWRRYFSPISDIPGPFAASFTRLWHVKRILNENQNLDLISLHDKHGYFVRIAPNEVSVSHPSAVRKILAAPLHKGSWYKVIAFPDGRFANPMSETDPAIKNELSRHLAPAYTSPNLLRSEPNITQTLSLLFSWLDKHSTSGAPIDLDKFFTFATSDVIGEVLFSKQFGFLQTGTDIDSTIANAHPQAAYVSIAGFFRWFHVLFLSSLLITWLGVTPWGHLINTAMAAIKKRQLNPDARSCDALAHWLRMLEQHKQDGGKMQEHKVHSAAFNAVAAGNETVAAALQAFVYYMIRHPDAWRRAREEIDAAGLAGEVSYADGMKLSFLQACIKEALRIFGPASMGLPRVVPKGGLTIGDRTLPEGTTVSVNIWMVHYSKEIWGEDAREYNPDRWFREGAAGLEKYFIPWGMGYASCPGQNIAKIELSKICVTLVKDYEFKQVDPKQEWTWKANFTVTPENWPCFVKKRVVE</sequence>
<evidence type="ECO:0000313" key="10">
    <source>
        <dbReference type="EMBL" id="KAA8631923.1"/>
    </source>
</evidence>
<dbReference type="CDD" id="cd11060">
    <property type="entry name" value="CYP57A1-like"/>
    <property type="match status" value="1"/>
</dbReference>
<evidence type="ECO:0000256" key="2">
    <source>
        <dbReference type="ARBA" id="ARBA00004792"/>
    </source>
</evidence>
<evidence type="ECO:0000313" key="11">
    <source>
        <dbReference type="Proteomes" id="UP000433876"/>
    </source>
</evidence>
<accession>A0A8S8ZPI9</accession>
<dbReference type="PRINTS" id="PR00463">
    <property type="entry name" value="EP450I"/>
</dbReference>
<dbReference type="Gene3D" id="1.10.630.10">
    <property type="entry name" value="Cytochrome P450"/>
    <property type="match status" value="1"/>
</dbReference>
<dbReference type="InterPro" id="IPR036396">
    <property type="entry name" value="Cyt_P450_sf"/>
</dbReference>
<dbReference type="GO" id="GO:0004497">
    <property type="term" value="F:monooxygenase activity"/>
    <property type="evidence" value="ECO:0007669"/>
    <property type="project" value="InterPro"/>
</dbReference>
<evidence type="ECO:0000256" key="3">
    <source>
        <dbReference type="ARBA" id="ARBA00010617"/>
    </source>
</evidence>
<comment type="cofactor">
    <cofactor evidence="1 8">
        <name>heme</name>
        <dbReference type="ChEBI" id="CHEBI:30413"/>
    </cofactor>
</comment>
<evidence type="ECO:0000256" key="6">
    <source>
        <dbReference type="ARBA" id="ARBA00023004"/>
    </source>
</evidence>
<evidence type="ECO:0000256" key="9">
    <source>
        <dbReference type="SAM" id="Phobius"/>
    </source>
</evidence>
<dbReference type="GO" id="GO:0020037">
    <property type="term" value="F:heme binding"/>
    <property type="evidence" value="ECO:0007669"/>
    <property type="project" value="InterPro"/>
</dbReference>
<feature type="binding site" description="axial binding residue" evidence="8">
    <location>
        <position position="441"/>
    </location>
    <ligand>
        <name>heme</name>
        <dbReference type="ChEBI" id="CHEBI:30413"/>
    </ligand>
    <ligandPart>
        <name>Fe</name>
        <dbReference type="ChEBI" id="CHEBI:18248"/>
    </ligandPart>
</feature>
<dbReference type="EMBL" id="NMPR01000066">
    <property type="protein sequence ID" value="KAA8631923.1"/>
    <property type="molecule type" value="Genomic_DNA"/>
</dbReference>
<evidence type="ECO:0000256" key="7">
    <source>
        <dbReference type="ARBA" id="ARBA00023194"/>
    </source>
</evidence>
<dbReference type="Pfam" id="PF00067">
    <property type="entry name" value="p450"/>
    <property type="match status" value="1"/>
</dbReference>
<keyword evidence="7" id="KW-0045">Antibiotic biosynthesis</keyword>
<protein>
    <submittedName>
        <fullName evidence="10">Uncharacterized protein</fullName>
    </submittedName>
</protein>
<feature type="transmembrane region" description="Helical" evidence="9">
    <location>
        <begin position="226"/>
        <end position="249"/>
    </location>
</feature>
<dbReference type="PANTHER" id="PTHR24305:SF232">
    <property type="entry name" value="P450, PUTATIVE (EUROFUNG)-RELATED"/>
    <property type="match status" value="1"/>
</dbReference>
<dbReference type="GO" id="GO:0016705">
    <property type="term" value="F:oxidoreductase activity, acting on paired donors, with incorporation or reduction of molecular oxygen"/>
    <property type="evidence" value="ECO:0007669"/>
    <property type="project" value="InterPro"/>
</dbReference>
<keyword evidence="9" id="KW-0812">Transmembrane</keyword>
<name>A0A8S8ZPI9_SORMA</name>
<dbReference type="InterPro" id="IPR001128">
    <property type="entry name" value="Cyt_P450"/>
</dbReference>
<comment type="similarity">
    <text evidence="3">Belongs to the cytochrome P450 family.</text>
</comment>
<dbReference type="PANTHER" id="PTHR24305">
    <property type="entry name" value="CYTOCHROME P450"/>
    <property type="match status" value="1"/>
</dbReference>
<evidence type="ECO:0000256" key="5">
    <source>
        <dbReference type="ARBA" id="ARBA00022723"/>
    </source>
</evidence>
<keyword evidence="9" id="KW-0472">Membrane</keyword>
<reference evidence="10 11" key="1">
    <citation type="submission" date="2017-07" db="EMBL/GenBank/DDBJ databases">
        <title>Genome sequence of the Sordaria macrospora wild type strain R19027.</title>
        <authorList>
            <person name="Nowrousian M."/>
            <person name="Teichert I."/>
            <person name="Kueck U."/>
        </authorList>
    </citation>
    <scope>NUCLEOTIDE SEQUENCE [LARGE SCALE GENOMIC DNA]</scope>
    <source>
        <strain evidence="10 11">R19027</strain>
        <tissue evidence="10">Mycelium</tissue>
    </source>
</reference>
<evidence type="ECO:0000256" key="4">
    <source>
        <dbReference type="ARBA" id="ARBA00022617"/>
    </source>
</evidence>
<dbReference type="OMA" id="HLAPAYT"/>
<dbReference type="GO" id="GO:0005506">
    <property type="term" value="F:iron ion binding"/>
    <property type="evidence" value="ECO:0007669"/>
    <property type="project" value="InterPro"/>
</dbReference>
<keyword evidence="5 8" id="KW-0479">Metal-binding</keyword>
<dbReference type="GO" id="GO:0017000">
    <property type="term" value="P:antibiotic biosynthetic process"/>
    <property type="evidence" value="ECO:0007669"/>
    <property type="project" value="UniProtKB-KW"/>
</dbReference>
<dbReference type="SUPFAM" id="SSF48264">
    <property type="entry name" value="Cytochrome P450"/>
    <property type="match status" value="1"/>
</dbReference>
<evidence type="ECO:0000256" key="8">
    <source>
        <dbReference type="PIRSR" id="PIRSR602401-1"/>
    </source>
</evidence>
<dbReference type="VEuPathDB" id="FungiDB:SMAC_00453"/>
<proteinExistence type="inferred from homology"/>
<dbReference type="PRINTS" id="PR00385">
    <property type="entry name" value="P450"/>
</dbReference>
<keyword evidence="4 8" id="KW-0349">Heme</keyword>
<evidence type="ECO:0000256" key="1">
    <source>
        <dbReference type="ARBA" id="ARBA00001971"/>
    </source>
</evidence>
<organism evidence="10 11">
    <name type="scientific">Sordaria macrospora</name>
    <dbReference type="NCBI Taxonomy" id="5147"/>
    <lineage>
        <taxon>Eukaryota</taxon>
        <taxon>Fungi</taxon>
        <taxon>Dikarya</taxon>
        <taxon>Ascomycota</taxon>
        <taxon>Pezizomycotina</taxon>
        <taxon>Sordariomycetes</taxon>
        <taxon>Sordariomycetidae</taxon>
        <taxon>Sordariales</taxon>
        <taxon>Sordariaceae</taxon>
        <taxon>Sordaria</taxon>
    </lineage>
</organism>
<dbReference type="Proteomes" id="UP000433876">
    <property type="component" value="Unassembled WGS sequence"/>
</dbReference>
<comment type="caution">
    <text evidence="10">The sequence shown here is derived from an EMBL/GenBank/DDBJ whole genome shotgun (WGS) entry which is preliminary data.</text>
</comment>
<dbReference type="AlphaFoldDB" id="A0A8S8ZPI9"/>
<keyword evidence="6 8" id="KW-0408">Iron</keyword>